<protein>
    <submittedName>
        <fullName evidence="1">10610_t:CDS:1</fullName>
    </submittedName>
</protein>
<evidence type="ECO:0000313" key="1">
    <source>
        <dbReference type="EMBL" id="CAG8775305.1"/>
    </source>
</evidence>
<feature type="non-terminal residue" evidence="1">
    <location>
        <position position="80"/>
    </location>
</feature>
<dbReference type="OrthoDB" id="2439489at2759"/>
<accession>A0A9N9JGN6</accession>
<dbReference type="Proteomes" id="UP000789570">
    <property type="component" value="Unassembled WGS sequence"/>
</dbReference>
<feature type="non-terminal residue" evidence="1">
    <location>
        <position position="1"/>
    </location>
</feature>
<dbReference type="AlphaFoldDB" id="A0A9N9JGN6"/>
<organism evidence="1 2">
    <name type="scientific">Funneliformis caledonium</name>
    <dbReference type="NCBI Taxonomy" id="1117310"/>
    <lineage>
        <taxon>Eukaryota</taxon>
        <taxon>Fungi</taxon>
        <taxon>Fungi incertae sedis</taxon>
        <taxon>Mucoromycota</taxon>
        <taxon>Glomeromycotina</taxon>
        <taxon>Glomeromycetes</taxon>
        <taxon>Glomerales</taxon>
        <taxon>Glomeraceae</taxon>
        <taxon>Funneliformis</taxon>
    </lineage>
</organism>
<evidence type="ECO:0000313" key="2">
    <source>
        <dbReference type="Proteomes" id="UP000789570"/>
    </source>
</evidence>
<reference evidence="1" key="1">
    <citation type="submission" date="2021-06" db="EMBL/GenBank/DDBJ databases">
        <authorList>
            <person name="Kallberg Y."/>
            <person name="Tangrot J."/>
            <person name="Rosling A."/>
        </authorList>
    </citation>
    <scope>NUCLEOTIDE SEQUENCE</scope>
    <source>
        <strain evidence="1">UK204</strain>
    </source>
</reference>
<keyword evidence="2" id="KW-1185">Reference proteome</keyword>
<comment type="caution">
    <text evidence="1">The sequence shown here is derived from an EMBL/GenBank/DDBJ whole genome shotgun (WGS) entry which is preliminary data.</text>
</comment>
<proteinExistence type="predicted"/>
<gene>
    <name evidence="1" type="ORF">FCALED_LOCUS17790</name>
</gene>
<dbReference type="EMBL" id="CAJVPQ010029651">
    <property type="protein sequence ID" value="CAG8775305.1"/>
    <property type="molecule type" value="Genomic_DNA"/>
</dbReference>
<sequence>NTNIDIETLEDVFILDENQDNLADANNNKKQSMLFYWKENREISYLSSILDSQIKKFDFAPYEMEWTLYSLKEKYDDMKF</sequence>
<name>A0A9N9JGN6_9GLOM</name>